<dbReference type="PROSITE" id="PS00012">
    <property type="entry name" value="PHOSPHOPANTETHEINE"/>
    <property type="match status" value="1"/>
</dbReference>
<accession>A0A4P6PX14</accession>
<evidence type="ECO:0000259" key="3">
    <source>
        <dbReference type="PROSITE" id="PS50075"/>
    </source>
</evidence>
<evidence type="ECO:0000256" key="1">
    <source>
        <dbReference type="ARBA" id="ARBA00022450"/>
    </source>
</evidence>
<dbReference type="PROSITE" id="PS50075">
    <property type="entry name" value="CARRIER"/>
    <property type="match status" value="1"/>
</dbReference>
<organism evidence="4 5">
    <name type="scientific">Streptomonospora litoralis</name>
    <dbReference type="NCBI Taxonomy" id="2498135"/>
    <lineage>
        <taxon>Bacteria</taxon>
        <taxon>Bacillati</taxon>
        <taxon>Actinomycetota</taxon>
        <taxon>Actinomycetes</taxon>
        <taxon>Streptosporangiales</taxon>
        <taxon>Nocardiopsidaceae</taxon>
        <taxon>Streptomonospora</taxon>
    </lineage>
</organism>
<dbReference type="EMBL" id="CP036455">
    <property type="protein sequence ID" value="QBI52623.1"/>
    <property type="molecule type" value="Genomic_DNA"/>
</dbReference>
<dbReference type="Proteomes" id="UP000292235">
    <property type="component" value="Chromosome"/>
</dbReference>
<name>A0A4P6PX14_9ACTN</name>
<evidence type="ECO:0000313" key="5">
    <source>
        <dbReference type="Proteomes" id="UP000292235"/>
    </source>
</evidence>
<keyword evidence="2" id="KW-0597">Phosphoprotein</keyword>
<dbReference type="InterPro" id="IPR006162">
    <property type="entry name" value="Ppantetheine_attach_site"/>
</dbReference>
<feature type="domain" description="Carrier" evidence="3">
    <location>
        <begin position="16"/>
        <end position="95"/>
    </location>
</feature>
<evidence type="ECO:0000313" key="4">
    <source>
        <dbReference type="EMBL" id="QBI52623.1"/>
    </source>
</evidence>
<dbReference type="InterPro" id="IPR009081">
    <property type="entry name" value="PP-bd_ACP"/>
</dbReference>
<keyword evidence="1" id="KW-0596">Phosphopantetheine</keyword>
<reference evidence="4 5" key="1">
    <citation type="submission" date="2019-02" db="EMBL/GenBank/DDBJ databases">
        <authorList>
            <person name="Khodamoradi S."/>
            <person name="Hahnke R.L."/>
            <person name="Kaempfer P."/>
            <person name="Schumann P."/>
            <person name="Rohde M."/>
            <person name="Steinert M."/>
            <person name="Luzhetskyy A."/>
            <person name="Wink J."/>
            <person name="Ruckert C."/>
        </authorList>
    </citation>
    <scope>NUCLEOTIDE SEQUENCE [LARGE SCALE GENOMIC DNA]</scope>
    <source>
        <strain evidence="4 5">M2</strain>
    </source>
</reference>
<proteinExistence type="predicted"/>
<dbReference type="KEGG" id="strr:EKD16_04065"/>
<gene>
    <name evidence="4" type="ORF">EKD16_04065</name>
</gene>
<dbReference type="AlphaFoldDB" id="A0A4P6PX14"/>
<dbReference type="RefSeq" id="WP_131097149.1">
    <property type="nucleotide sequence ID" value="NZ_CP036455.1"/>
</dbReference>
<dbReference type="OrthoDB" id="3395224at2"/>
<protein>
    <submittedName>
        <fullName evidence="4">Acyl carrier protein</fullName>
    </submittedName>
</protein>
<dbReference type="InterPro" id="IPR036736">
    <property type="entry name" value="ACP-like_sf"/>
</dbReference>
<evidence type="ECO:0000256" key="2">
    <source>
        <dbReference type="ARBA" id="ARBA00022553"/>
    </source>
</evidence>
<dbReference type="Gene3D" id="1.10.1200.10">
    <property type="entry name" value="ACP-like"/>
    <property type="match status" value="1"/>
</dbReference>
<dbReference type="SUPFAM" id="SSF47336">
    <property type="entry name" value="ACP-like"/>
    <property type="match status" value="1"/>
</dbReference>
<keyword evidence="5" id="KW-1185">Reference proteome</keyword>
<sequence length="95" mass="10318">MTDTAPAPSSAASARDRVAGRIIDALAQVLKQDPASLTAGTRLFDDLGLDSTTVLELLMRLEEELEVEFDTEGLEQHHFETVDTLTDFAVAQLES</sequence>
<dbReference type="Pfam" id="PF00550">
    <property type="entry name" value="PP-binding"/>
    <property type="match status" value="1"/>
</dbReference>